<dbReference type="EMBL" id="CP111015">
    <property type="protein sequence ID" value="WAR03376.1"/>
    <property type="molecule type" value="Genomic_DNA"/>
</dbReference>
<keyword evidence="2" id="KW-1185">Reference proteome</keyword>
<reference evidence="1" key="1">
    <citation type="submission" date="2022-11" db="EMBL/GenBank/DDBJ databases">
        <title>Centuries of genome instability and evolution in soft-shell clam transmissible cancer (bioRxiv).</title>
        <authorList>
            <person name="Hart S.F.M."/>
            <person name="Yonemitsu M.A."/>
            <person name="Giersch R.M."/>
            <person name="Beal B.F."/>
            <person name="Arriagada G."/>
            <person name="Davis B.W."/>
            <person name="Ostrander E.A."/>
            <person name="Goff S.P."/>
            <person name="Metzger M.J."/>
        </authorList>
    </citation>
    <scope>NUCLEOTIDE SEQUENCE</scope>
    <source>
        <strain evidence="1">MELC-2E11</strain>
        <tissue evidence="1">Siphon/mantle</tissue>
    </source>
</reference>
<evidence type="ECO:0000313" key="2">
    <source>
        <dbReference type="Proteomes" id="UP001164746"/>
    </source>
</evidence>
<accession>A0ABY7E4D3</accession>
<organism evidence="1 2">
    <name type="scientific">Mya arenaria</name>
    <name type="common">Soft-shell clam</name>
    <dbReference type="NCBI Taxonomy" id="6604"/>
    <lineage>
        <taxon>Eukaryota</taxon>
        <taxon>Metazoa</taxon>
        <taxon>Spiralia</taxon>
        <taxon>Lophotrochozoa</taxon>
        <taxon>Mollusca</taxon>
        <taxon>Bivalvia</taxon>
        <taxon>Autobranchia</taxon>
        <taxon>Heteroconchia</taxon>
        <taxon>Euheterodonta</taxon>
        <taxon>Imparidentia</taxon>
        <taxon>Neoheterodontei</taxon>
        <taxon>Myida</taxon>
        <taxon>Myoidea</taxon>
        <taxon>Myidae</taxon>
        <taxon>Mya</taxon>
    </lineage>
</organism>
<evidence type="ECO:0000313" key="1">
    <source>
        <dbReference type="EMBL" id="WAR03376.1"/>
    </source>
</evidence>
<protein>
    <submittedName>
        <fullName evidence="1">Uncharacterized protein</fullName>
    </submittedName>
</protein>
<gene>
    <name evidence="1" type="ORF">MAR_009934</name>
</gene>
<sequence>MFVVSRNMADGEEAFVSGGGEIPL</sequence>
<dbReference type="Proteomes" id="UP001164746">
    <property type="component" value="Chromosome 4"/>
</dbReference>
<name>A0ABY7E4D3_MYAAR</name>
<proteinExistence type="predicted"/>